<proteinExistence type="predicted"/>
<sequence length="88" mass="9305">MGSLITTQERELLFLIVGHLDEGNTPAVDELALDVGRDVTAEVAALQDRGWILVRRTDGPPTVTGLSPAGVTAAAGLRFGRQDHDRGA</sequence>
<gene>
    <name evidence="1" type="ORF">E4099_02215</name>
</gene>
<protein>
    <recommendedName>
        <fullName evidence="3">MarR family transcriptional regulator</fullName>
    </recommendedName>
</protein>
<organism evidence="1 2">
    <name type="scientific">Streptomyces palmae</name>
    <dbReference type="NCBI Taxonomy" id="1701085"/>
    <lineage>
        <taxon>Bacteria</taxon>
        <taxon>Bacillati</taxon>
        <taxon>Actinomycetota</taxon>
        <taxon>Actinomycetes</taxon>
        <taxon>Kitasatosporales</taxon>
        <taxon>Streptomycetaceae</taxon>
        <taxon>Streptomyces</taxon>
    </lineage>
</organism>
<dbReference type="OrthoDB" id="4253550at2"/>
<dbReference type="EMBL" id="SRID01000009">
    <property type="protein sequence ID" value="TGB18284.1"/>
    <property type="molecule type" value="Genomic_DNA"/>
</dbReference>
<accession>A0A4Z0HD61</accession>
<reference evidence="1 2" key="1">
    <citation type="submission" date="2019-03" db="EMBL/GenBank/DDBJ databases">
        <authorList>
            <person name="Gonzalez-Pimentel J.L."/>
        </authorList>
    </citation>
    <scope>NUCLEOTIDE SEQUENCE [LARGE SCALE GENOMIC DNA]</scope>
    <source>
        <strain evidence="1 2">JCM 31289</strain>
    </source>
</reference>
<dbReference type="Proteomes" id="UP000297948">
    <property type="component" value="Unassembled WGS sequence"/>
</dbReference>
<evidence type="ECO:0000313" key="1">
    <source>
        <dbReference type="EMBL" id="TGB18284.1"/>
    </source>
</evidence>
<evidence type="ECO:0000313" key="2">
    <source>
        <dbReference type="Proteomes" id="UP000297948"/>
    </source>
</evidence>
<keyword evidence="2" id="KW-1185">Reference proteome</keyword>
<name>A0A4Z0HD61_9ACTN</name>
<comment type="caution">
    <text evidence="1">The sequence shown here is derived from an EMBL/GenBank/DDBJ whole genome shotgun (WGS) entry which is preliminary data.</text>
</comment>
<evidence type="ECO:0008006" key="3">
    <source>
        <dbReference type="Google" id="ProtNLM"/>
    </source>
</evidence>
<dbReference type="AlphaFoldDB" id="A0A4Z0HD61"/>
<dbReference type="RefSeq" id="WP_135337177.1">
    <property type="nucleotide sequence ID" value="NZ_JBHLTX010000019.1"/>
</dbReference>